<feature type="region of interest" description="Domain IV, binds dsDNA" evidence="8">
    <location>
        <begin position="351"/>
        <end position="472"/>
    </location>
</feature>
<comment type="subunit">
    <text evidence="8">Oligomerizes as a right-handed, spiral filament on DNA at oriC.</text>
</comment>
<evidence type="ECO:0000256" key="11">
    <source>
        <dbReference type="RuleBase" id="RU004227"/>
    </source>
</evidence>
<feature type="binding site" evidence="8">
    <location>
        <position position="183"/>
    </location>
    <ligand>
        <name>ATP</name>
        <dbReference type="ChEBI" id="CHEBI:30616"/>
    </ligand>
</feature>
<dbReference type="Pfam" id="PF08299">
    <property type="entry name" value="Bac_DnaA_C"/>
    <property type="match status" value="1"/>
</dbReference>
<dbReference type="AlphaFoldDB" id="A0A845DJQ1"/>
<feature type="binding site" evidence="8">
    <location>
        <position position="182"/>
    </location>
    <ligand>
        <name>ATP</name>
        <dbReference type="ChEBI" id="CHEBI:30616"/>
    </ligand>
</feature>
<dbReference type="SUPFAM" id="SSF48295">
    <property type="entry name" value="TrpR-like"/>
    <property type="match status" value="1"/>
</dbReference>
<comment type="function">
    <text evidence="8 10">Plays an essential role in the initiation and regulation of chromosomal replication. ATP-DnaA binds to the origin of replication (oriC) to initiate formation of the DNA replication initiation complex once per cell cycle. Binds the DnaA box (a 9 base pair repeat at the origin) and separates the double-stranded (ds)DNA. Forms a right-handed helical filament on oriC DNA; dsDNA binds to the exterior of the filament while single-stranded (ss)DNA is stabiized in the filament's interior. The ATP-DnaA-oriC complex binds and stabilizes one strand of the AT-rich DNA unwinding element (DUE), permitting loading of DNA polymerase. After initiation quickly degrades to an ADP-DnaA complex that is not apt for DNA replication. Binds acidic phospholipids.</text>
</comment>
<dbReference type="Gene3D" id="3.40.50.300">
    <property type="entry name" value="P-loop containing nucleotide triphosphate hydrolases"/>
    <property type="match status" value="1"/>
</dbReference>
<keyword evidence="4 8" id="KW-0547">Nucleotide-binding</keyword>
<comment type="subcellular location">
    <subcellularLocation>
        <location evidence="8">Cytoplasm</location>
    </subcellularLocation>
</comment>
<keyword evidence="6 8" id="KW-0446">Lipid-binding</keyword>
<evidence type="ECO:0000256" key="1">
    <source>
        <dbReference type="ARBA" id="ARBA00006583"/>
    </source>
</evidence>
<dbReference type="PROSITE" id="PS01008">
    <property type="entry name" value="DNAA"/>
    <property type="match status" value="1"/>
</dbReference>
<dbReference type="CDD" id="cd06571">
    <property type="entry name" value="Bac_DnaA_C"/>
    <property type="match status" value="1"/>
</dbReference>
<evidence type="ECO:0000256" key="8">
    <source>
        <dbReference type="HAMAP-Rule" id="MF_00377"/>
    </source>
</evidence>
<dbReference type="Gene3D" id="3.30.300.180">
    <property type="match status" value="1"/>
</dbReference>
<keyword evidence="5 8" id="KW-0067">ATP-binding</keyword>
<dbReference type="SUPFAM" id="SSF52540">
    <property type="entry name" value="P-loop containing nucleoside triphosphate hydrolases"/>
    <property type="match status" value="1"/>
</dbReference>
<accession>A0A845DJQ1</accession>
<dbReference type="GO" id="GO:0006270">
    <property type="term" value="P:DNA replication initiation"/>
    <property type="evidence" value="ECO:0007669"/>
    <property type="project" value="UniProtKB-UniRule"/>
</dbReference>
<evidence type="ECO:0000313" key="14">
    <source>
        <dbReference type="EMBL" id="MYE38416.1"/>
    </source>
</evidence>
<dbReference type="InterPro" id="IPR013159">
    <property type="entry name" value="DnaA_C"/>
</dbReference>
<evidence type="ECO:0000256" key="9">
    <source>
        <dbReference type="NCBIfam" id="TIGR00362"/>
    </source>
</evidence>
<dbReference type="Pfam" id="PF00308">
    <property type="entry name" value="Bac_DnaA"/>
    <property type="match status" value="1"/>
</dbReference>
<dbReference type="InterPro" id="IPR024633">
    <property type="entry name" value="DnaA_N_dom"/>
</dbReference>
<dbReference type="EMBL" id="VXOY01000023">
    <property type="protein sequence ID" value="MYE38416.1"/>
    <property type="molecule type" value="Genomic_DNA"/>
</dbReference>
<keyword evidence="2 8" id="KW-0963">Cytoplasm</keyword>
<dbReference type="Gene3D" id="1.10.1750.10">
    <property type="match status" value="1"/>
</dbReference>
<dbReference type="InterPro" id="IPR001957">
    <property type="entry name" value="Chromosome_initiator_DnaA"/>
</dbReference>
<dbReference type="GO" id="GO:0003688">
    <property type="term" value="F:DNA replication origin binding"/>
    <property type="evidence" value="ECO:0007669"/>
    <property type="project" value="UniProtKB-UniRule"/>
</dbReference>
<feature type="binding site" evidence="8">
    <location>
        <position position="180"/>
    </location>
    <ligand>
        <name>ATP</name>
        <dbReference type="ChEBI" id="CHEBI:30616"/>
    </ligand>
</feature>
<evidence type="ECO:0000256" key="6">
    <source>
        <dbReference type="ARBA" id="ARBA00023121"/>
    </source>
</evidence>
<dbReference type="PANTHER" id="PTHR30050:SF2">
    <property type="entry name" value="CHROMOSOMAL REPLICATION INITIATOR PROTEIN DNAA"/>
    <property type="match status" value="1"/>
</dbReference>
<dbReference type="InterPro" id="IPR027417">
    <property type="entry name" value="P-loop_NTPase"/>
</dbReference>
<reference evidence="14 15" key="1">
    <citation type="submission" date="2019-09" db="EMBL/GenBank/DDBJ databases">
        <title>Characterisation of the sponge microbiome using genome-centric metagenomics.</title>
        <authorList>
            <person name="Engelberts J.P."/>
            <person name="Robbins S.J."/>
            <person name="De Goeij J.M."/>
            <person name="Aranda M."/>
            <person name="Bell S.C."/>
            <person name="Webster N.S."/>
        </authorList>
    </citation>
    <scope>NUCLEOTIDE SEQUENCE [LARGE SCALE GENOMIC DNA]</scope>
    <source>
        <strain evidence="14">SB0662_bin_43</strain>
    </source>
</reference>
<name>A0A845DJQ1_9BACT</name>
<evidence type="ECO:0000256" key="4">
    <source>
        <dbReference type="ARBA" id="ARBA00022741"/>
    </source>
</evidence>
<comment type="caution">
    <text evidence="8">Lacks conserved residue(s) required for the propagation of feature annotation.</text>
</comment>
<dbReference type="FunFam" id="3.40.50.300:FF:000668">
    <property type="entry name" value="Chromosomal replication initiator protein DnaA"/>
    <property type="match status" value="1"/>
</dbReference>
<dbReference type="GO" id="GO:0005737">
    <property type="term" value="C:cytoplasm"/>
    <property type="evidence" value="ECO:0007669"/>
    <property type="project" value="UniProtKB-SubCell"/>
</dbReference>
<keyword evidence="7 8" id="KW-0238">DNA-binding</keyword>
<feature type="domain" description="Chromosomal replication initiator DnaA C-terminal" evidence="13">
    <location>
        <begin position="379"/>
        <end position="448"/>
    </location>
</feature>
<dbReference type="CDD" id="cd00009">
    <property type="entry name" value="AAA"/>
    <property type="match status" value="1"/>
</dbReference>
<dbReference type="Proteomes" id="UP000449092">
    <property type="component" value="Unassembled WGS sequence"/>
</dbReference>
<evidence type="ECO:0000259" key="13">
    <source>
        <dbReference type="SMART" id="SM00760"/>
    </source>
</evidence>
<gene>
    <name evidence="8 14" type="primary">dnaA</name>
    <name evidence="14" type="ORF">F4X82_02785</name>
</gene>
<dbReference type="InterPro" id="IPR020591">
    <property type="entry name" value="Chromosome_initiator_DnaA-like"/>
</dbReference>
<protein>
    <recommendedName>
        <fullName evidence="8 9">Chromosomal replication initiator protein DnaA</fullName>
    </recommendedName>
</protein>
<evidence type="ECO:0000256" key="5">
    <source>
        <dbReference type="ARBA" id="ARBA00022840"/>
    </source>
</evidence>
<organism evidence="14 15">
    <name type="scientific">Candidatus Spechtbacteria bacterium SB0662_bin_43</name>
    <dbReference type="NCBI Taxonomy" id="2604897"/>
    <lineage>
        <taxon>Bacteria</taxon>
        <taxon>Candidatus Spechtiibacteriota</taxon>
    </lineage>
</organism>
<keyword evidence="3 8" id="KW-0235">DNA replication</keyword>
<comment type="similarity">
    <text evidence="1 8 11">Belongs to the DnaA family.</text>
</comment>
<dbReference type="GO" id="GO:0005886">
    <property type="term" value="C:plasma membrane"/>
    <property type="evidence" value="ECO:0007669"/>
    <property type="project" value="TreeGrafter"/>
</dbReference>
<dbReference type="InterPro" id="IPR010921">
    <property type="entry name" value="Trp_repressor/repl_initiator"/>
</dbReference>
<evidence type="ECO:0000313" key="15">
    <source>
        <dbReference type="Proteomes" id="UP000449092"/>
    </source>
</evidence>
<dbReference type="Pfam" id="PF11638">
    <property type="entry name" value="DnaA_N"/>
    <property type="match status" value="1"/>
</dbReference>
<dbReference type="GO" id="GO:0005524">
    <property type="term" value="F:ATP binding"/>
    <property type="evidence" value="ECO:0007669"/>
    <property type="project" value="UniProtKB-UniRule"/>
</dbReference>
<dbReference type="GO" id="GO:0006275">
    <property type="term" value="P:regulation of DNA replication"/>
    <property type="evidence" value="ECO:0007669"/>
    <property type="project" value="UniProtKB-UniRule"/>
</dbReference>
<evidence type="ECO:0000256" key="2">
    <source>
        <dbReference type="ARBA" id="ARBA00022490"/>
    </source>
</evidence>
<dbReference type="PRINTS" id="PR00051">
    <property type="entry name" value="DNAA"/>
</dbReference>
<dbReference type="HAMAP" id="MF_00377">
    <property type="entry name" value="DnaA_bact"/>
    <property type="match status" value="1"/>
</dbReference>
<evidence type="ECO:0000256" key="10">
    <source>
        <dbReference type="RuleBase" id="RU000577"/>
    </source>
</evidence>
<comment type="caution">
    <text evidence="14">The sequence shown here is derived from an EMBL/GenBank/DDBJ whole genome shotgun (WGS) entry which is preliminary data.</text>
</comment>
<sequence length="472" mass="54220">MVIFDTIQVDKEHISLIGLGIMNDIDLWGVVLNEMELQTSRAAFLTWFKNTSISSHRDGVVSVAVPNGFTKRRLQEKYTKTILKVLRDTIPDIKSVLFVVETKKHSFLTQRTPSAVKTPLEGQAIFEEMEINPKTHLNPKYSFQSFVVGPSNELARAAAMAVVESPGHTHNPLFIYGGVGLGKTHLLQSIGNELFNKNKNVVYITSEQFTNEFIASIQNNTKNSFKEQYRTKDVLIIDDIQFIAGKEQTQEEFFHTFNTLYENNKQIILCSDRPPKAIATLEERLRSRFEGGMLADIKPPDYETRLAILQTKIKERNITMENSILEHIATSIKNNIRELEGALNLIVTSSRSLYDNQITQEHAKRIITNLLHTPQKPVSHKHIINTVARFYEIKEEEIMKKNRRREIVLPRQIVMFLMRKELKKSYPAIGEHLGGRDHTTVMHACDKIEKRIQDDVMFEDELNVIKQTLYST</sequence>
<dbReference type="InterPro" id="IPR018312">
    <property type="entry name" value="Chromosome_initiator_DnaA_CS"/>
</dbReference>
<dbReference type="SMART" id="SM00760">
    <property type="entry name" value="Bac_DnaA_C"/>
    <property type="match status" value="1"/>
</dbReference>
<feature type="region of interest" description="Domain I, interacts with DnaA modulators" evidence="8">
    <location>
        <begin position="1"/>
        <end position="106"/>
    </location>
</feature>
<evidence type="ECO:0000256" key="3">
    <source>
        <dbReference type="ARBA" id="ARBA00022705"/>
    </source>
</evidence>
<comment type="domain">
    <text evidence="8">Domain I is involved in oligomerization and binding regulators, domain II is flexibile and of varying length in different bacteria, domain III forms the AAA+ region, while domain IV binds dsDNA.</text>
</comment>
<dbReference type="InterPro" id="IPR013317">
    <property type="entry name" value="DnaA_dom"/>
</dbReference>
<evidence type="ECO:0000259" key="12">
    <source>
        <dbReference type="SMART" id="SM00382"/>
    </source>
</evidence>
<dbReference type="SMART" id="SM00382">
    <property type="entry name" value="AAA"/>
    <property type="match status" value="1"/>
</dbReference>
<dbReference type="GO" id="GO:0008289">
    <property type="term" value="F:lipid binding"/>
    <property type="evidence" value="ECO:0007669"/>
    <property type="project" value="UniProtKB-KW"/>
</dbReference>
<dbReference type="InterPro" id="IPR003593">
    <property type="entry name" value="AAA+_ATPase"/>
</dbReference>
<feature type="domain" description="AAA+ ATPase" evidence="12">
    <location>
        <begin position="169"/>
        <end position="294"/>
    </location>
</feature>
<feature type="binding site" evidence="8">
    <location>
        <position position="184"/>
    </location>
    <ligand>
        <name>ATP</name>
        <dbReference type="ChEBI" id="CHEBI:30616"/>
    </ligand>
</feature>
<dbReference type="PANTHER" id="PTHR30050">
    <property type="entry name" value="CHROMOSOMAL REPLICATION INITIATOR PROTEIN DNAA"/>
    <property type="match status" value="1"/>
</dbReference>
<dbReference type="NCBIfam" id="TIGR00362">
    <property type="entry name" value="DnaA"/>
    <property type="match status" value="1"/>
</dbReference>
<dbReference type="Gene3D" id="1.10.8.60">
    <property type="match status" value="1"/>
</dbReference>
<evidence type="ECO:0000256" key="7">
    <source>
        <dbReference type="ARBA" id="ARBA00023125"/>
    </source>
</evidence>
<proteinExistence type="inferred from homology"/>
<dbReference type="InterPro" id="IPR038454">
    <property type="entry name" value="DnaA_N_sf"/>
</dbReference>